<name>A0AA41SC90_PAPNU</name>
<dbReference type="CDD" id="cd06623">
    <property type="entry name" value="PKc_MAPKK_plant_like"/>
    <property type="match status" value="1"/>
</dbReference>
<dbReference type="SUPFAM" id="SSF56112">
    <property type="entry name" value="Protein kinase-like (PK-like)"/>
    <property type="match status" value="1"/>
</dbReference>
<feature type="domain" description="Protein kinase" evidence="8">
    <location>
        <begin position="61"/>
        <end position="318"/>
    </location>
</feature>
<evidence type="ECO:0000256" key="4">
    <source>
        <dbReference type="ARBA" id="ARBA00022777"/>
    </source>
</evidence>
<accession>A0AA41SC90</accession>
<dbReference type="GO" id="GO:0004708">
    <property type="term" value="F:MAP kinase kinase activity"/>
    <property type="evidence" value="ECO:0007669"/>
    <property type="project" value="UniProtKB-EC"/>
</dbReference>
<proteinExistence type="inferred from homology"/>
<dbReference type="Gene3D" id="3.30.200.20">
    <property type="entry name" value="Phosphorylase Kinase, domain 1"/>
    <property type="match status" value="1"/>
</dbReference>
<gene>
    <name evidence="9" type="ORF">MKW94_000401</name>
</gene>
<protein>
    <recommendedName>
        <fullName evidence="7">mitogen-activated protein kinase kinase</fullName>
        <ecNumber evidence="7">2.7.12.2</ecNumber>
    </recommendedName>
</protein>
<evidence type="ECO:0000313" key="9">
    <source>
        <dbReference type="EMBL" id="MCL7032531.1"/>
    </source>
</evidence>
<dbReference type="EMBL" id="JAJJMA010124546">
    <property type="protein sequence ID" value="MCL7032531.1"/>
    <property type="molecule type" value="Genomic_DNA"/>
</dbReference>
<evidence type="ECO:0000256" key="5">
    <source>
        <dbReference type="ARBA" id="ARBA00022840"/>
    </source>
</evidence>
<keyword evidence="1" id="KW-0723">Serine/threonine-protein kinase</keyword>
<evidence type="ECO:0000259" key="8">
    <source>
        <dbReference type="PROSITE" id="PS50011"/>
    </source>
</evidence>
<dbReference type="GO" id="GO:0051707">
    <property type="term" value="P:response to other organism"/>
    <property type="evidence" value="ECO:0007669"/>
    <property type="project" value="UniProtKB-ARBA"/>
</dbReference>
<sequence length="346" mass="38952">MEAKKKEGLNPKLQLSVPRSDDVSFAKFLTQSGTFKEGDLLVIIKMAPPIQPTDNQYSPWSRIFRIFGINELDIVLGCSHGHVLISQAIQVNFQETLVKQIAQELKINQSAQCTNVAICYQSFYENGVISIILEYMDGGSLSDFLKKVVAIPEPYLAAICKQVLKGLWYLHHDKHIIHRDMKPSNLLINHRGEVKITDFGVSAILATTSAERNTFVGTYNYMSPERITGEAYRYKSDIWSLGLVILECATGRFPYAPSEPEEGWDNCYELMEAIVDRELPHAPPEKFSPEFCSFISACLQKDPKVRLAADELMEHPFIKKYEDKDVNLASYFSDAGSPLATFGTPI</sequence>
<dbReference type="EC" id="2.7.12.2" evidence="7"/>
<feature type="non-terminal residue" evidence="9">
    <location>
        <position position="1"/>
    </location>
</feature>
<evidence type="ECO:0000256" key="1">
    <source>
        <dbReference type="ARBA" id="ARBA00022527"/>
    </source>
</evidence>
<dbReference type="Pfam" id="PF00069">
    <property type="entry name" value="Pkinase"/>
    <property type="match status" value="1"/>
</dbReference>
<dbReference type="InterPro" id="IPR000719">
    <property type="entry name" value="Prot_kinase_dom"/>
</dbReference>
<dbReference type="InterPro" id="IPR008271">
    <property type="entry name" value="Ser/Thr_kinase_AS"/>
</dbReference>
<evidence type="ECO:0000256" key="3">
    <source>
        <dbReference type="ARBA" id="ARBA00022741"/>
    </source>
</evidence>
<dbReference type="PROSITE" id="PS00108">
    <property type="entry name" value="PROTEIN_KINASE_ST"/>
    <property type="match status" value="1"/>
</dbReference>
<comment type="similarity">
    <text evidence="6">Belongs to the protein kinase superfamily. STE Ser/Thr protein kinase family. MAP kinase kinase subfamily.</text>
</comment>
<dbReference type="Proteomes" id="UP001177140">
    <property type="component" value="Unassembled WGS sequence"/>
</dbReference>
<evidence type="ECO:0000256" key="7">
    <source>
        <dbReference type="ARBA" id="ARBA00038999"/>
    </source>
</evidence>
<dbReference type="GO" id="GO:0005524">
    <property type="term" value="F:ATP binding"/>
    <property type="evidence" value="ECO:0007669"/>
    <property type="project" value="UniProtKB-KW"/>
</dbReference>
<dbReference type="FunFam" id="1.10.510.10:FF:000285">
    <property type="entry name" value="Mitogen-activated protein kinase kinase 6"/>
    <property type="match status" value="1"/>
</dbReference>
<dbReference type="GO" id="GO:0004674">
    <property type="term" value="F:protein serine/threonine kinase activity"/>
    <property type="evidence" value="ECO:0007669"/>
    <property type="project" value="UniProtKB-KW"/>
</dbReference>
<dbReference type="AlphaFoldDB" id="A0AA41SC90"/>
<organism evidence="9 10">
    <name type="scientific">Papaver nudicaule</name>
    <name type="common">Iceland poppy</name>
    <dbReference type="NCBI Taxonomy" id="74823"/>
    <lineage>
        <taxon>Eukaryota</taxon>
        <taxon>Viridiplantae</taxon>
        <taxon>Streptophyta</taxon>
        <taxon>Embryophyta</taxon>
        <taxon>Tracheophyta</taxon>
        <taxon>Spermatophyta</taxon>
        <taxon>Magnoliopsida</taxon>
        <taxon>Ranunculales</taxon>
        <taxon>Papaveraceae</taxon>
        <taxon>Papaveroideae</taxon>
        <taxon>Papaver</taxon>
    </lineage>
</organism>
<evidence type="ECO:0000313" key="10">
    <source>
        <dbReference type="Proteomes" id="UP001177140"/>
    </source>
</evidence>
<dbReference type="InterPro" id="IPR011009">
    <property type="entry name" value="Kinase-like_dom_sf"/>
</dbReference>
<dbReference type="PANTHER" id="PTHR48013:SF32">
    <property type="entry name" value="MITOGEN-ACTIVATED PROTEIN KINASE KINASE 2-LIKE"/>
    <property type="match status" value="1"/>
</dbReference>
<keyword evidence="4" id="KW-0418">Kinase</keyword>
<dbReference type="SMART" id="SM00220">
    <property type="entry name" value="S_TKc"/>
    <property type="match status" value="1"/>
</dbReference>
<evidence type="ECO:0000256" key="6">
    <source>
        <dbReference type="ARBA" id="ARBA00038035"/>
    </source>
</evidence>
<reference evidence="9" key="1">
    <citation type="submission" date="2022-03" db="EMBL/GenBank/DDBJ databases">
        <title>A functionally conserved STORR gene fusion in Papaver species that diverged 16.8 million years ago.</title>
        <authorList>
            <person name="Catania T."/>
        </authorList>
    </citation>
    <scope>NUCLEOTIDE SEQUENCE</scope>
    <source>
        <strain evidence="9">S-191538</strain>
    </source>
</reference>
<evidence type="ECO:0000256" key="2">
    <source>
        <dbReference type="ARBA" id="ARBA00022679"/>
    </source>
</evidence>
<dbReference type="Gene3D" id="1.10.510.10">
    <property type="entry name" value="Transferase(Phosphotransferase) domain 1"/>
    <property type="match status" value="1"/>
</dbReference>
<dbReference type="PANTHER" id="PTHR48013">
    <property type="entry name" value="DUAL SPECIFICITY MITOGEN-ACTIVATED PROTEIN KINASE KINASE 5-RELATED"/>
    <property type="match status" value="1"/>
</dbReference>
<comment type="caution">
    <text evidence="9">The sequence shown here is derived from an EMBL/GenBank/DDBJ whole genome shotgun (WGS) entry which is preliminary data.</text>
</comment>
<keyword evidence="3" id="KW-0547">Nucleotide-binding</keyword>
<dbReference type="PROSITE" id="PS50011">
    <property type="entry name" value="PROTEIN_KINASE_DOM"/>
    <property type="match status" value="1"/>
</dbReference>
<keyword evidence="2" id="KW-0808">Transferase</keyword>
<keyword evidence="10" id="KW-1185">Reference proteome</keyword>
<keyword evidence="5" id="KW-0067">ATP-binding</keyword>